<sequence length="875" mass="98942">MSTFTENATPELEDAPGESIFPPEDFRDGLAPHDSDVFLLLLGQSGAGKTTFISHCTDNKDLFKDGDPWRCFSRPYKPEEKKGDGTEEVKIYRCELELHPPRNVYLIDTPGFGHKTRKDAEALHEIADFLARAHGLIHIHGVLYFQAIVEDGLIIKRRTLGYMDLAVDICGEKVMKDHATLVVTKWEDPPVPEGCERQLIQYEESEGRLRYWREAISKAANCYFRLVKDSRESAMELLKQFQSSQPMVPLGPLQLQEELAGEHSSLCETAAGQRLQMHLELKIHRAASDIKGLQGLVPENPEKPLPSEDFGPAAVLDSLVSVIRENQTKIGECMSELRILKSSFECQFSKTLREEVRQREVDTQTGQRIIDGLYDRIVRLAKEAARQGSLSEPNPGMIQDYLLRKLDLKSASFNTCDRPISIHDFRSKKCEWETLIATRASKARHSQSKYLQYPLLELLPSTLGRDPLEVFSKDSNANASQYRMLYNLTQTGIAPMLKTSLEKTPNVEMFLTSRDDRGFTPLHIAVERGSLEMTEALLAKMTEQDMYIQDNYGYTPLALAVLKERWALVNAIAPSFSNPAGFTVANMFAFKEILSSPPSVLKPFLELSESDPKFWKLRTEDDSTILHVAMGLDRPCANICFDTIYSAPTNELHELLNYTNRYGLTAIAQAALNGRLTNILEFAQRFGNRVRMREVINKGSRLGTPFFLAATRGHLECAQALLSLGANPDRLEFCGLTTDNWIKSCTGVVTELRKNDESTMTAALESQAKLWVTVVFDSLGSYAQTVSLRSRQYLLSKNYEDLLSDPVLLYQLSQHYFNLAERIYLIKAAGRLKERKELLLVPHVETGITLYALYIYALRERFGFLLSRCDRLPGF</sequence>
<dbReference type="InterPro" id="IPR036770">
    <property type="entry name" value="Ankyrin_rpt-contain_sf"/>
</dbReference>
<evidence type="ECO:0008006" key="7">
    <source>
        <dbReference type="Google" id="ProtNLM"/>
    </source>
</evidence>
<reference evidence="5 6" key="1">
    <citation type="submission" date="2019-10" db="EMBL/GenBank/DDBJ databases">
        <authorList>
            <person name="Palmer J.M."/>
        </authorList>
    </citation>
    <scope>NUCLEOTIDE SEQUENCE [LARGE SCALE GENOMIC DNA]</scope>
    <source>
        <strain evidence="5 6">TWF718</strain>
    </source>
</reference>
<keyword evidence="2 3" id="KW-0040">ANK repeat</keyword>
<protein>
    <recommendedName>
        <fullName evidence="7">G domain-containing protein</fullName>
    </recommendedName>
</protein>
<organism evidence="5 6">
    <name type="scientific">Orbilia javanica</name>
    <dbReference type="NCBI Taxonomy" id="47235"/>
    <lineage>
        <taxon>Eukaryota</taxon>
        <taxon>Fungi</taxon>
        <taxon>Dikarya</taxon>
        <taxon>Ascomycota</taxon>
        <taxon>Pezizomycotina</taxon>
        <taxon>Orbiliomycetes</taxon>
        <taxon>Orbiliales</taxon>
        <taxon>Orbiliaceae</taxon>
        <taxon>Orbilia</taxon>
    </lineage>
</organism>
<evidence type="ECO:0000313" key="6">
    <source>
        <dbReference type="Proteomes" id="UP001313282"/>
    </source>
</evidence>
<dbReference type="SUPFAM" id="SSF52540">
    <property type="entry name" value="P-loop containing nucleoside triphosphate hydrolases"/>
    <property type="match status" value="1"/>
</dbReference>
<dbReference type="Proteomes" id="UP001313282">
    <property type="component" value="Unassembled WGS sequence"/>
</dbReference>
<keyword evidence="1" id="KW-0677">Repeat</keyword>
<dbReference type="SUPFAM" id="SSF48403">
    <property type="entry name" value="Ankyrin repeat"/>
    <property type="match status" value="1"/>
</dbReference>
<dbReference type="AlphaFoldDB" id="A0AAN8N1A4"/>
<evidence type="ECO:0000256" key="2">
    <source>
        <dbReference type="ARBA" id="ARBA00023043"/>
    </source>
</evidence>
<dbReference type="Pfam" id="PF13857">
    <property type="entry name" value="Ank_5"/>
    <property type="match status" value="1"/>
</dbReference>
<accession>A0AAN8N1A4</accession>
<dbReference type="PROSITE" id="PS50088">
    <property type="entry name" value="ANK_REPEAT"/>
    <property type="match status" value="2"/>
</dbReference>
<dbReference type="InterPro" id="IPR027417">
    <property type="entry name" value="P-loop_NTPase"/>
</dbReference>
<dbReference type="EMBL" id="JAVHNR010000001">
    <property type="protein sequence ID" value="KAK6357441.1"/>
    <property type="molecule type" value="Genomic_DNA"/>
</dbReference>
<proteinExistence type="predicted"/>
<dbReference type="PROSITE" id="PS50297">
    <property type="entry name" value="ANK_REP_REGION"/>
    <property type="match status" value="1"/>
</dbReference>
<dbReference type="SMART" id="SM00248">
    <property type="entry name" value="ANK"/>
    <property type="match status" value="4"/>
</dbReference>
<dbReference type="Gene3D" id="3.40.50.300">
    <property type="entry name" value="P-loop containing nucleotide triphosphate hydrolases"/>
    <property type="match status" value="1"/>
</dbReference>
<dbReference type="PANTHER" id="PTHR24198:SF194">
    <property type="entry name" value="INVERSIN-A"/>
    <property type="match status" value="1"/>
</dbReference>
<evidence type="ECO:0000256" key="3">
    <source>
        <dbReference type="PROSITE-ProRule" id="PRU00023"/>
    </source>
</evidence>
<dbReference type="Gene3D" id="1.25.40.20">
    <property type="entry name" value="Ankyrin repeat-containing domain"/>
    <property type="match status" value="2"/>
</dbReference>
<dbReference type="PANTHER" id="PTHR24198">
    <property type="entry name" value="ANKYRIN REPEAT AND PROTEIN KINASE DOMAIN-CONTAINING PROTEIN"/>
    <property type="match status" value="1"/>
</dbReference>
<feature type="repeat" description="ANK" evidence="3">
    <location>
        <begin position="517"/>
        <end position="538"/>
    </location>
</feature>
<dbReference type="Pfam" id="PF00023">
    <property type="entry name" value="Ank"/>
    <property type="match status" value="1"/>
</dbReference>
<gene>
    <name evidence="5" type="ORF">TWF718_001752</name>
</gene>
<keyword evidence="6" id="KW-1185">Reference proteome</keyword>
<dbReference type="InterPro" id="IPR002110">
    <property type="entry name" value="Ankyrin_rpt"/>
</dbReference>
<evidence type="ECO:0000256" key="4">
    <source>
        <dbReference type="SAM" id="MobiDB-lite"/>
    </source>
</evidence>
<evidence type="ECO:0000256" key="1">
    <source>
        <dbReference type="ARBA" id="ARBA00022737"/>
    </source>
</evidence>
<comment type="caution">
    <text evidence="5">The sequence shown here is derived from an EMBL/GenBank/DDBJ whole genome shotgun (WGS) entry which is preliminary data.</text>
</comment>
<feature type="repeat" description="ANK" evidence="3">
    <location>
        <begin position="701"/>
        <end position="733"/>
    </location>
</feature>
<evidence type="ECO:0000313" key="5">
    <source>
        <dbReference type="EMBL" id="KAK6357441.1"/>
    </source>
</evidence>
<feature type="region of interest" description="Disordered" evidence="4">
    <location>
        <begin position="1"/>
        <end position="21"/>
    </location>
</feature>
<name>A0AAN8N1A4_9PEZI</name>